<evidence type="ECO:0000313" key="1">
    <source>
        <dbReference type="EMBL" id="MDQ0466633.1"/>
    </source>
</evidence>
<dbReference type="EMBL" id="JAUSVS010000013">
    <property type="protein sequence ID" value="MDQ0466633.1"/>
    <property type="molecule type" value="Genomic_DNA"/>
</dbReference>
<name>A0ABU0IZN5_9CAUL</name>
<dbReference type="InterPro" id="IPR036986">
    <property type="entry name" value="S4_RNA-bd_sf"/>
</dbReference>
<organism evidence="1 2">
    <name type="scientific">Caulobacter ginsengisoli</name>
    <dbReference type="NCBI Taxonomy" id="400775"/>
    <lineage>
        <taxon>Bacteria</taxon>
        <taxon>Pseudomonadati</taxon>
        <taxon>Pseudomonadota</taxon>
        <taxon>Alphaproteobacteria</taxon>
        <taxon>Caulobacterales</taxon>
        <taxon>Caulobacteraceae</taxon>
        <taxon>Caulobacter</taxon>
    </lineage>
</organism>
<dbReference type="SUPFAM" id="SSF55174">
    <property type="entry name" value="Alpha-L RNA-binding motif"/>
    <property type="match status" value="1"/>
</dbReference>
<dbReference type="Gene3D" id="3.10.290.10">
    <property type="entry name" value="RNA-binding S4 domain"/>
    <property type="match status" value="1"/>
</dbReference>
<dbReference type="Proteomes" id="UP001228905">
    <property type="component" value="Unassembled WGS sequence"/>
</dbReference>
<comment type="caution">
    <text evidence="1">The sequence shown here is derived from an EMBL/GenBank/DDBJ whole genome shotgun (WGS) entry which is preliminary data.</text>
</comment>
<dbReference type="RefSeq" id="WP_307352766.1">
    <property type="nucleotide sequence ID" value="NZ_JAUSVS010000013.1"/>
</dbReference>
<keyword evidence="1" id="KW-0346">Stress response</keyword>
<proteinExistence type="predicted"/>
<sequence length="94" mass="10434">MSDSAGCRCDVWLWRARFFKTRTLAARFLDEGRVRMLRGGVETRLDKASRAIKPGDGLVFALGGRLIAVEVAAIGERRGPPAEARGLYRDLENN</sequence>
<accession>A0ABU0IZN5</accession>
<keyword evidence="2" id="KW-1185">Reference proteome</keyword>
<evidence type="ECO:0000313" key="2">
    <source>
        <dbReference type="Proteomes" id="UP001228905"/>
    </source>
</evidence>
<protein>
    <submittedName>
        <fullName evidence="1">Ribosomal 50S subunit-recycling heat shock protein</fullName>
    </submittedName>
</protein>
<reference evidence="1 2" key="1">
    <citation type="submission" date="2023-07" db="EMBL/GenBank/DDBJ databases">
        <title>Genomic Encyclopedia of Type Strains, Phase IV (KMG-IV): sequencing the most valuable type-strain genomes for metagenomic binning, comparative biology and taxonomic classification.</title>
        <authorList>
            <person name="Goeker M."/>
        </authorList>
    </citation>
    <scope>NUCLEOTIDE SEQUENCE [LARGE SCALE GENOMIC DNA]</scope>
    <source>
        <strain evidence="1 2">DSM 18695</strain>
    </source>
</reference>
<gene>
    <name evidence="1" type="ORF">QO010_004429</name>
</gene>